<evidence type="ECO:0000256" key="3">
    <source>
        <dbReference type="ARBA" id="ARBA00023139"/>
    </source>
</evidence>
<evidence type="ECO:0000256" key="4">
    <source>
        <dbReference type="ARBA" id="ARBA00023237"/>
    </source>
</evidence>
<keyword evidence="1" id="KW-0732">Signal</keyword>
<evidence type="ECO:0000256" key="2">
    <source>
        <dbReference type="ARBA" id="ARBA00023136"/>
    </source>
</evidence>
<comment type="subunit">
    <text evidence="6">Component of the lipopolysaccharide transport and assembly complex. Interacts with LptD.</text>
</comment>
<protein>
    <recommendedName>
        <fullName evidence="6">LPS-assembly lipoprotein LptE</fullName>
    </recommendedName>
</protein>
<keyword evidence="5 7" id="KW-0449">Lipoprotein</keyword>
<dbReference type="GO" id="GO:0009279">
    <property type="term" value="C:cell outer membrane"/>
    <property type="evidence" value="ECO:0007669"/>
    <property type="project" value="UniProtKB-UniRule"/>
</dbReference>
<dbReference type="PANTHER" id="PTHR38098:SF1">
    <property type="entry name" value="LPS-ASSEMBLY LIPOPROTEIN LPTE"/>
    <property type="match status" value="1"/>
</dbReference>
<keyword evidence="4 6" id="KW-0998">Cell outer membrane</keyword>
<evidence type="ECO:0000256" key="6">
    <source>
        <dbReference type="HAMAP-Rule" id="MF_01186"/>
    </source>
</evidence>
<reference evidence="8" key="1">
    <citation type="submission" date="2016-11" db="EMBL/GenBank/DDBJ databases">
        <authorList>
            <person name="Varghese N."/>
            <person name="Submissions S."/>
        </authorList>
    </citation>
    <scope>NUCLEOTIDE SEQUENCE [LARGE SCALE GENOMIC DNA]</scope>
    <source>
        <strain evidence="8">DSM 16579</strain>
    </source>
</reference>
<evidence type="ECO:0000313" key="7">
    <source>
        <dbReference type="EMBL" id="SHE58176.1"/>
    </source>
</evidence>
<comment type="similarity">
    <text evidence="6">Belongs to the LptE lipoprotein family.</text>
</comment>
<dbReference type="RefSeq" id="WP_245813077.1">
    <property type="nucleotide sequence ID" value="NZ_FQVF01000003.1"/>
</dbReference>
<dbReference type="PANTHER" id="PTHR38098">
    <property type="entry name" value="LPS-ASSEMBLY LIPOPROTEIN LPTE"/>
    <property type="match status" value="1"/>
</dbReference>
<evidence type="ECO:0000256" key="1">
    <source>
        <dbReference type="ARBA" id="ARBA00022729"/>
    </source>
</evidence>
<sequence length="187" mass="20639">MAEPSLFTNNNTEITDMIAALTQTTRLLLLALLTMSLVACGFHLRGQTNIPAKLKVITLTSESGSDSFDRALRIALTKAGVVIVDKNSANKDTLNLKINAITKTDIELARDSDNDLSQLQRRLTSHYFVRQADGKSLYGPRTINTTKTLTNQNAEESAKLSYNQAQEESMNEDLANQLVYDLSYAPL</sequence>
<dbReference type="InterPro" id="IPR007485">
    <property type="entry name" value="LPS_assembly_LptE"/>
</dbReference>
<keyword evidence="2 6" id="KW-0472">Membrane</keyword>
<comment type="function">
    <text evidence="6">Together with LptD, is involved in the assembly of lipopolysaccharide (LPS) at the surface of the outer membrane. Required for the proper assembly of LptD. Binds LPS and may serve as the LPS recognition site at the outer membrane.</text>
</comment>
<proteinExistence type="inferred from homology"/>
<evidence type="ECO:0000313" key="8">
    <source>
        <dbReference type="Proteomes" id="UP000184517"/>
    </source>
</evidence>
<dbReference type="HAMAP" id="MF_01186">
    <property type="entry name" value="LPS_assembly_LptE"/>
    <property type="match status" value="1"/>
</dbReference>
<dbReference type="GO" id="GO:0015920">
    <property type="term" value="P:lipopolysaccharide transport"/>
    <property type="evidence" value="ECO:0007669"/>
    <property type="project" value="TreeGrafter"/>
</dbReference>
<organism evidence="7 8">
    <name type="scientific">Marinomonas polaris DSM 16579</name>
    <dbReference type="NCBI Taxonomy" id="1122206"/>
    <lineage>
        <taxon>Bacteria</taxon>
        <taxon>Pseudomonadati</taxon>
        <taxon>Pseudomonadota</taxon>
        <taxon>Gammaproteobacteria</taxon>
        <taxon>Oceanospirillales</taxon>
        <taxon>Oceanospirillaceae</taxon>
        <taxon>Marinomonas</taxon>
    </lineage>
</organism>
<dbReference type="GO" id="GO:1990351">
    <property type="term" value="C:transporter complex"/>
    <property type="evidence" value="ECO:0007669"/>
    <property type="project" value="TreeGrafter"/>
</dbReference>
<keyword evidence="3" id="KW-0564">Palmitate</keyword>
<dbReference type="Gene3D" id="3.30.160.150">
    <property type="entry name" value="Lipoprotein like domain"/>
    <property type="match status" value="1"/>
</dbReference>
<dbReference type="GO" id="GO:0043165">
    <property type="term" value="P:Gram-negative-bacterium-type cell outer membrane assembly"/>
    <property type="evidence" value="ECO:0007669"/>
    <property type="project" value="UniProtKB-UniRule"/>
</dbReference>
<dbReference type="EMBL" id="FQVF01000003">
    <property type="protein sequence ID" value="SHE58176.1"/>
    <property type="molecule type" value="Genomic_DNA"/>
</dbReference>
<evidence type="ECO:0000256" key="5">
    <source>
        <dbReference type="ARBA" id="ARBA00023288"/>
    </source>
</evidence>
<name>A0A1M4UN82_9GAMM</name>
<dbReference type="Proteomes" id="UP000184517">
    <property type="component" value="Unassembled WGS sequence"/>
</dbReference>
<keyword evidence="8" id="KW-1185">Reference proteome</keyword>
<dbReference type="Pfam" id="PF04390">
    <property type="entry name" value="LptE"/>
    <property type="match status" value="1"/>
</dbReference>
<dbReference type="STRING" id="1122206.SAMN02745753_00448"/>
<dbReference type="GO" id="GO:0001530">
    <property type="term" value="F:lipopolysaccharide binding"/>
    <property type="evidence" value="ECO:0007669"/>
    <property type="project" value="TreeGrafter"/>
</dbReference>
<gene>
    <name evidence="6" type="primary">lptE</name>
    <name evidence="7" type="ORF">SAMN02745753_00448</name>
</gene>
<accession>A0A1M4UN82</accession>
<dbReference type="AlphaFoldDB" id="A0A1M4UN82"/>